<dbReference type="EMBL" id="JAFLRJ010000323">
    <property type="protein sequence ID" value="MBO0515750.1"/>
    <property type="molecule type" value="Genomic_DNA"/>
</dbReference>
<name>A0A939JKW7_9ACTN</name>
<sequence>TRAAPPPPPTPAASRSVPRQQPLQRTSAPTDSPNPVATEQPAAELDALARRLIAPLSRLLRAELRGDRERIGRLRDR</sequence>
<reference evidence="2" key="1">
    <citation type="submission" date="2021-03" db="EMBL/GenBank/DDBJ databases">
        <title>Streptomyces poriferae sp. nov., a novel marine sponge-derived Actinobacteria species with anti-MRSA activity.</title>
        <authorList>
            <person name="Sandoval-Powers M."/>
            <person name="Kralova S."/>
            <person name="Nguyen G.-S."/>
            <person name="Fawwal D."/>
            <person name="Degnes K."/>
            <person name="Klinkenberg G."/>
            <person name="Sletta H."/>
            <person name="Wentzel A."/>
            <person name="Liles M.R."/>
        </authorList>
    </citation>
    <scope>NUCLEOTIDE SEQUENCE</scope>
    <source>
        <strain evidence="2">DSM 41794</strain>
    </source>
</reference>
<evidence type="ECO:0000313" key="2">
    <source>
        <dbReference type="EMBL" id="MBO0515750.1"/>
    </source>
</evidence>
<feature type="compositionally biased region" description="Polar residues" evidence="1">
    <location>
        <begin position="17"/>
        <end position="37"/>
    </location>
</feature>
<organism evidence="2 3">
    <name type="scientific">Streptomyces beijiangensis</name>
    <dbReference type="NCBI Taxonomy" id="163361"/>
    <lineage>
        <taxon>Bacteria</taxon>
        <taxon>Bacillati</taxon>
        <taxon>Actinomycetota</taxon>
        <taxon>Actinomycetes</taxon>
        <taxon>Kitasatosporales</taxon>
        <taxon>Streptomycetaceae</taxon>
        <taxon>Streptomyces</taxon>
    </lineage>
</organism>
<evidence type="ECO:0008006" key="4">
    <source>
        <dbReference type="Google" id="ProtNLM"/>
    </source>
</evidence>
<evidence type="ECO:0000313" key="3">
    <source>
        <dbReference type="Proteomes" id="UP000664167"/>
    </source>
</evidence>
<comment type="caution">
    <text evidence="2">The sequence shown here is derived from an EMBL/GenBank/DDBJ whole genome shotgun (WGS) entry which is preliminary data.</text>
</comment>
<dbReference type="Proteomes" id="UP000664167">
    <property type="component" value="Unassembled WGS sequence"/>
</dbReference>
<dbReference type="AlphaFoldDB" id="A0A939JKW7"/>
<proteinExistence type="predicted"/>
<protein>
    <recommendedName>
        <fullName evidence="4">Extensin</fullName>
    </recommendedName>
</protein>
<accession>A0A939JKW7</accession>
<gene>
    <name evidence="2" type="ORF">J0695_28770</name>
</gene>
<feature type="compositionally biased region" description="Pro residues" evidence="1">
    <location>
        <begin position="1"/>
        <end position="11"/>
    </location>
</feature>
<feature type="non-terminal residue" evidence="2">
    <location>
        <position position="1"/>
    </location>
</feature>
<keyword evidence="3" id="KW-1185">Reference proteome</keyword>
<feature type="region of interest" description="Disordered" evidence="1">
    <location>
        <begin position="1"/>
        <end position="39"/>
    </location>
</feature>
<evidence type="ECO:0000256" key="1">
    <source>
        <dbReference type="SAM" id="MobiDB-lite"/>
    </source>
</evidence>